<dbReference type="Pfam" id="PF01047">
    <property type="entry name" value="MarR"/>
    <property type="match status" value="1"/>
</dbReference>
<dbReference type="RefSeq" id="WP_246950913.1">
    <property type="nucleotide sequence ID" value="NZ_JALKII010000003.1"/>
</dbReference>
<dbReference type="InterPro" id="IPR000835">
    <property type="entry name" value="HTH_MarR-typ"/>
</dbReference>
<keyword evidence="4" id="KW-1185">Reference proteome</keyword>
<sequence>MARHHEVLISLRRIIRATDMYSRHLSKVAGLTAPQLLVMQSIAQRGEMAMGQIADEVSLSQATITTILDRLEKRELIVRLRGSTDKRRVYARLTADGMALLEKAPTPLQEEFIDRFAELDDWEQSLIVSSLQRVAAMMNAGDIDASPVLDLGAMDRAQPTVELSERRARQSEAAAPAPPYPEATRK</sequence>
<name>A0ABT0E6P6_9GAMM</name>
<dbReference type="SUPFAM" id="SSF46785">
    <property type="entry name" value="Winged helix' DNA-binding domain"/>
    <property type="match status" value="1"/>
</dbReference>
<dbReference type="PANTHER" id="PTHR33164">
    <property type="entry name" value="TRANSCRIPTIONAL REGULATOR, MARR FAMILY"/>
    <property type="match status" value="1"/>
</dbReference>
<dbReference type="PANTHER" id="PTHR33164:SF89">
    <property type="entry name" value="MARR FAMILY REGULATORY PROTEIN"/>
    <property type="match status" value="1"/>
</dbReference>
<dbReference type="PRINTS" id="PR00598">
    <property type="entry name" value="HTHMARR"/>
</dbReference>
<proteinExistence type="predicted"/>
<dbReference type="EMBL" id="JALKII010000003">
    <property type="protein sequence ID" value="MCK0537450.1"/>
    <property type="molecule type" value="Genomic_DNA"/>
</dbReference>
<gene>
    <name evidence="3" type="ORF">MU846_06970</name>
</gene>
<feature type="region of interest" description="Disordered" evidence="1">
    <location>
        <begin position="156"/>
        <end position="186"/>
    </location>
</feature>
<feature type="compositionally biased region" description="Pro residues" evidence="1">
    <location>
        <begin position="176"/>
        <end position="186"/>
    </location>
</feature>
<organism evidence="3 4">
    <name type="scientific">Alcanivorax quisquiliarum</name>
    <dbReference type="NCBI Taxonomy" id="2933565"/>
    <lineage>
        <taxon>Bacteria</taxon>
        <taxon>Pseudomonadati</taxon>
        <taxon>Pseudomonadota</taxon>
        <taxon>Gammaproteobacteria</taxon>
        <taxon>Oceanospirillales</taxon>
        <taxon>Alcanivoracaceae</taxon>
        <taxon>Alcanivorax</taxon>
    </lineage>
</organism>
<evidence type="ECO:0000313" key="4">
    <source>
        <dbReference type="Proteomes" id="UP001165524"/>
    </source>
</evidence>
<feature type="domain" description="HTH marR-type" evidence="2">
    <location>
        <begin position="4"/>
        <end position="136"/>
    </location>
</feature>
<evidence type="ECO:0000259" key="2">
    <source>
        <dbReference type="PROSITE" id="PS50995"/>
    </source>
</evidence>
<dbReference type="InterPro" id="IPR036388">
    <property type="entry name" value="WH-like_DNA-bd_sf"/>
</dbReference>
<protein>
    <submittedName>
        <fullName evidence="3">MarR family transcriptional regulator</fullName>
    </submittedName>
</protein>
<evidence type="ECO:0000256" key="1">
    <source>
        <dbReference type="SAM" id="MobiDB-lite"/>
    </source>
</evidence>
<dbReference type="PROSITE" id="PS50995">
    <property type="entry name" value="HTH_MARR_2"/>
    <property type="match status" value="1"/>
</dbReference>
<dbReference type="InterPro" id="IPR039422">
    <property type="entry name" value="MarR/SlyA-like"/>
</dbReference>
<dbReference type="Gene3D" id="1.10.10.10">
    <property type="entry name" value="Winged helix-like DNA-binding domain superfamily/Winged helix DNA-binding domain"/>
    <property type="match status" value="1"/>
</dbReference>
<comment type="caution">
    <text evidence="3">The sequence shown here is derived from an EMBL/GenBank/DDBJ whole genome shotgun (WGS) entry which is preliminary data.</text>
</comment>
<reference evidence="3" key="1">
    <citation type="submission" date="2022-04" db="EMBL/GenBank/DDBJ databases">
        <title>Alcanivorax sp. CY1518 draft genome sequence.</title>
        <authorList>
            <person name="Zhao G."/>
            <person name="An M."/>
        </authorList>
    </citation>
    <scope>NUCLEOTIDE SEQUENCE</scope>
    <source>
        <strain evidence="3">CY1518</strain>
    </source>
</reference>
<dbReference type="SMART" id="SM00347">
    <property type="entry name" value="HTH_MARR"/>
    <property type="match status" value="1"/>
</dbReference>
<evidence type="ECO:0000313" key="3">
    <source>
        <dbReference type="EMBL" id="MCK0537450.1"/>
    </source>
</evidence>
<dbReference type="InterPro" id="IPR036390">
    <property type="entry name" value="WH_DNA-bd_sf"/>
</dbReference>
<accession>A0ABT0E6P6</accession>
<dbReference type="Proteomes" id="UP001165524">
    <property type="component" value="Unassembled WGS sequence"/>
</dbReference>